<evidence type="ECO:0000313" key="2">
    <source>
        <dbReference type="Proteomes" id="UP000070224"/>
    </source>
</evidence>
<comment type="caution">
    <text evidence="1">The sequence shown here is derived from an EMBL/GenBank/DDBJ whole genome shotgun (WGS) entry which is preliminary data.</text>
</comment>
<keyword evidence="2" id="KW-1185">Reference proteome</keyword>
<dbReference type="EMBL" id="LSDK01000022">
    <property type="protein sequence ID" value="KXB77912.1"/>
    <property type="molecule type" value="Genomic_DNA"/>
</dbReference>
<proteinExistence type="predicted"/>
<name>A0A134BD80_9PORP</name>
<reference evidence="2" key="1">
    <citation type="submission" date="2016-01" db="EMBL/GenBank/DDBJ databases">
        <authorList>
            <person name="Mitreva M."/>
            <person name="Pepin K.H."/>
            <person name="Mihindukulasuriya K.A."/>
            <person name="Fulton R."/>
            <person name="Fronick C."/>
            <person name="O'Laughlin M."/>
            <person name="Miner T."/>
            <person name="Herter B."/>
            <person name="Rosa B.A."/>
            <person name="Cordes M."/>
            <person name="Tomlinson C."/>
            <person name="Wollam A."/>
            <person name="Palsikar V.B."/>
            <person name="Mardis E.R."/>
            <person name="Wilson R.K."/>
        </authorList>
    </citation>
    <scope>NUCLEOTIDE SEQUENCE [LARGE SCALE GENOMIC DNA]</scope>
    <source>
        <strain evidence="2">KA00683</strain>
    </source>
</reference>
<dbReference type="AlphaFoldDB" id="A0A134BD80"/>
<accession>A0A134BD80</accession>
<gene>
    <name evidence="1" type="ORF">HMPREF3185_00342</name>
</gene>
<sequence length="78" mass="9194">FGFTCLVFKTTYIDAGKPLREGAFFFTRRTLFPPLDKRNTRDKAKGLRVSSERRIVEWGVRTYIGRCSDQYRSTRRPV</sequence>
<protein>
    <submittedName>
        <fullName evidence="1">Uncharacterized protein</fullName>
    </submittedName>
</protein>
<dbReference type="STRING" id="322095.HMPREF3185_00342"/>
<evidence type="ECO:0000313" key="1">
    <source>
        <dbReference type="EMBL" id="KXB77912.1"/>
    </source>
</evidence>
<dbReference type="Proteomes" id="UP000070224">
    <property type="component" value="Unassembled WGS sequence"/>
</dbReference>
<dbReference type="PATRIC" id="fig|322095.3.peg.337"/>
<feature type="non-terminal residue" evidence="1">
    <location>
        <position position="1"/>
    </location>
</feature>
<organism evidence="1 2">
    <name type="scientific">Porphyromonas somerae</name>
    <dbReference type="NCBI Taxonomy" id="322095"/>
    <lineage>
        <taxon>Bacteria</taxon>
        <taxon>Pseudomonadati</taxon>
        <taxon>Bacteroidota</taxon>
        <taxon>Bacteroidia</taxon>
        <taxon>Bacteroidales</taxon>
        <taxon>Porphyromonadaceae</taxon>
        <taxon>Porphyromonas</taxon>
    </lineage>
</organism>